<sequence length="80" mass="8875">MNDVEYKAGIRRGNLDGLFHSTVTGGNNRGNLAINMPVVVIHRCVLNAPLGHCMVYYKAIQNGYYVCSITDYNESILVLN</sequence>
<protein>
    <submittedName>
        <fullName evidence="1">Uncharacterized protein</fullName>
    </submittedName>
</protein>
<organism evidence="1 2">
    <name type="scientific">Caerostris extrusa</name>
    <name type="common">Bark spider</name>
    <name type="synonym">Caerostris bankana</name>
    <dbReference type="NCBI Taxonomy" id="172846"/>
    <lineage>
        <taxon>Eukaryota</taxon>
        <taxon>Metazoa</taxon>
        <taxon>Ecdysozoa</taxon>
        <taxon>Arthropoda</taxon>
        <taxon>Chelicerata</taxon>
        <taxon>Arachnida</taxon>
        <taxon>Araneae</taxon>
        <taxon>Araneomorphae</taxon>
        <taxon>Entelegynae</taxon>
        <taxon>Araneoidea</taxon>
        <taxon>Araneidae</taxon>
        <taxon>Caerostris</taxon>
    </lineage>
</organism>
<gene>
    <name evidence="1" type="ORF">CEXT_11551</name>
</gene>
<keyword evidence="2" id="KW-1185">Reference proteome</keyword>
<evidence type="ECO:0000313" key="2">
    <source>
        <dbReference type="Proteomes" id="UP001054945"/>
    </source>
</evidence>
<dbReference type="EMBL" id="BPLR01017512">
    <property type="protein sequence ID" value="GIY92212.1"/>
    <property type="molecule type" value="Genomic_DNA"/>
</dbReference>
<dbReference type="Proteomes" id="UP001054945">
    <property type="component" value="Unassembled WGS sequence"/>
</dbReference>
<name>A0AAV4XAN3_CAEEX</name>
<dbReference type="AlphaFoldDB" id="A0AAV4XAN3"/>
<comment type="caution">
    <text evidence="1">The sequence shown here is derived from an EMBL/GenBank/DDBJ whole genome shotgun (WGS) entry which is preliminary data.</text>
</comment>
<proteinExistence type="predicted"/>
<reference evidence="1 2" key="1">
    <citation type="submission" date="2021-06" db="EMBL/GenBank/DDBJ databases">
        <title>Caerostris extrusa draft genome.</title>
        <authorList>
            <person name="Kono N."/>
            <person name="Arakawa K."/>
        </authorList>
    </citation>
    <scope>NUCLEOTIDE SEQUENCE [LARGE SCALE GENOMIC DNA]</scope>
</reference>
<accession>A0AAV4XAN3</accession>
<evidence type="ECO:0000313" key="1">
    <source>
        <dbReference type="EMBL" id="GIY92212.1"/>
    </source>
</evidence>